<feature type="transmembrane region" description="Helical" evidence="8">
    <location>
        <begin position="134"/>
        <end position="154"/>
    </location>
</feature>
<accession>A0ABY3PLI7</accession>
<keyword evidence="4 8" id="KW-1133">Transmembrane helix</keyword>
<evidence type="ECO:0000313" key="10">
    <source>
        <dbReference type="EMBL" id="UFP94543.1"/>
    </source>
</evidence>
<dbReference type="Pfam" id="PF00361">
    <property type="entry name" value="Proton_antipo_M"/>
    <property type="match status" value="1"/>
</dbReference>
<dbReference type="RefSeq" id="WP_230841590.1">
    <property type="nucleotide sequence ID" value="NZ_CP063845.1"/>
</dbReference>
<evidence type="ECO:0000256" key="3">
    <source>
        <dbReference type="ARBA" id="ARBA00022692"/>
    </source>
</evidence>
<keyword evidence="11" id="KW-1185">Reference proteome</keyword>
<dbReference type="PANTHER" id="PTHR43507:SF21">
    <property type="entry name" value="NAD(P)H-QUINONE OXIDOREDUCTASE CHAIN 4, CHLOROPLASTIC"/>
    <property type="match status" value="1"/>
</dbReference>
<reference evidence="10 11" key="1">
    <citation type="journal article" date="2021" name="Genome Biol. Evol.">
        <title>Complete Genome Sequencing of a Novel Gloeobacter Species from a Waterfall Cave in Mexico.</title>
        <authorList>
            <person name="Saw J.H."/>
            <person name="Cardona T."/>
            <person name="Montejano G."/>
        </authorList>
    </citation>
    <scope>NUCLEOTIDE SEQUENCE [LARGE SCALE GENOMIC DNA]</scope>
    <source>
        <strain evidence="10">MG652769</strain>
    </source>
</reference>
<feature type="transmembrane region" description="Helical" evidence="8">
    <location>
        <begin position="272"/>
        <end position="293"/>
    </location>
</feature>
<dbReference type="PRINTS" id="PR01437">
    <property type="entry name" value="NUOXDRDTASE4"/>
</dbReference>
<feature type="transmembrane region" description="Helical" evidence="8">
    <location>
        <begin position="335"/>
        <end position="353"/>
    </location>
</feature>
<dbReference type="InterPro" id="IPR003918">
    <property type="entry name" value="NADH_UbQ_OxRdtase"/>
</dbReference>
<comment type="subcellular location">
    <subcellularLocation>
        <location evidence="1">Endomembrane system</location>
        <topology evidence="1">Multi-pass membrane protein</topology>
    </subcellularLocation>
    <subcellularLocation>
        <location evidence="7">Membrane</location>
        <topology evidence="7">Multi-pass membrane protein</topology>
    </subcellularLocation>
</comment>
<evidence type="ECO:0000256" key="5">
    <source>
        <dbReference type="ARBA" id="ARBA00023136"/>
    </source>
</evidence>
<evidence type="ECO:0000256" key="4">
    <source>
        <dbReference type="ARBA" id="ARBA00022989"/>
    </source>
</evidence>
<evidence type="ECO:0000313" key="11">
    <source>
        <dbReference type="Proteomes" id="UP001054846"/>
    </source>
</evidence>
<gene>
    <name evidence="10" type="ORF">ISF26_22850</name>
</gene>
<dbReference type="InterPro" id="IPR010227">
    <property type="entry name" value="NADH_Q_OxRdtase_chainM/4"/>
</dbReference>
<evidence type="ECO:0000259" key="9">
    <source>
        <dbReference type="Pfam" id="PF00361"/>
    </source>
</evidence>
<keyword evidence="3 7" id="KW-0812">Transmembrane</keyword>
<dbReference type="EMBL" id="CP063845">
    <property type="protein sequence ID" value="UFP94543.1"/>
    <property type="molecule type" value="Genomic_DNA"/>
</dbReference>
<dbReference type="NCBIfam" id="TIGR01972">
    <property type="entry name" value="NDH_I_M"/>
    <property type="match status" value="1"/>
</dbReference>
<feature type="transmembrane region" description="Helical" evidence="8">
    <location>
        <begin position="6"/>
        <end position="23"/>
    </location>
</feature>
<sequence>MSVPWLSLVLFFPTLGALGLALLPGEVSYRFARVWALTVAGLTFLLSGLVAYNFDYTSTKPQFAETINWLPQLGISYNIAVDGLSLPLVLLTGLLVVLSILTSWQLNKRARLYYVLILLLSTGVLGAFMARDTILFFLAYEMELIPLYFLISIWGGKRREYAGTKFLLYTFLSGVALLVAFLSTYFFSGVNSFSIDVLANPATPYPLVFQFITLGLITFGFAIKMPLVPLHTWLPDAHVEAPTAVSVLLAGVLLKLGTYGIVRFGLGIFPEAAVQFAWLLSVLAAINVVYASLAAMAQTDIKKMIAYSSIAHMGYVVLGIASLNETGLGGAMFQMISHGIISGLLFMLVGLVYEKAGTRELPKLGGLFATLPVVGAFFVGAAMANAGLPGMSGFVAEFMVFRGGIERYPVATVLCIFGIVLTAIYMLAMLARAFFGKLPANLETMPRVKAWEMIPATVLLVICVGLGLFPTLATAIFEPNVAELVQQLDAKTVAQLPR</sequence>
<dbReference type="PANTHER" id="PTHR43507">
    <property type="entry name" value="NADH-UBIQUINONE OXIDOREDUCTASE CHAIN 4"/>
    <property type="match status" value="1"/>
</dbReference>
<feature type="transmembrane region" description="Helical" evidence="8">
    <location>
        <begin position="365"/>
        <end position="388"/>
    </location>
</feature>
<comment type="function">
    <text evidence="6">NDH-1 shuttles electrons from NAD(P)H, via FMN and iron-sulfur (Fe-S) centers, to quinones in the respiratory chain. The immediate electron acceptor for the enzyme in this species is believed to be plastoquinone. Couples the redox reaction to proton translocation (for every two electrons transferred, four hydrogen ions are translocated across the cytoplasmic membrane), and thus conserves the redox energy in a proton gradient.</text>
</comment>
<feature type="transmembrane region" description="Helical" evidence="8">
    <location>
        <begin position="207"/>
        <end position="223"/>
    </location>
</feature>
<evidence type="ECO:0000256" key="1">
    <source>
        <dbReference type="ARBA" id="ARBA00004127"/>
    </source>
</evidence>
<name>A0ABY3PLI7_9CYAN</name>
<feature type="domain" description="NADH:quinone oxidoreductase/Mrp antiporter transmembrane" evidence="9">
    <location>
        <begin position="130"/>
        <end position="422"/>
    </location>
</feature>
<feature type="transmembrane region" description="Helical" evidence="8">
    <location>
        <begin position="244"/>
        <end position="266"/>
    </location>
</feature>
<feature type="transmembrane region" description="Helical" evidence="8">
    <location>
        <begin position="112"/>
        <end position="128"/>
    </location>
</feature>
<organism evidence="10 11">
    <name type="scientific">Gloeobacter morelensis MG652769</name>
    <dbReference type="NCBI Taxonomy" id="2781736"/>
    <lineage>
        <taxon>Bacteria</taxon>
        <taxon>Bacillati</taxon>
        <taxon>Cyanobacteriota</taxon>
        <taxon>Cyanophyceae</taxon>
        <taxon>Gloeobacterales</taxon>
        <taxon>Gloeobacteraceae</taxon>
        <taxon>Gloeobacter</taxon>
        <taxon>Gloeobacter morelensis</taxon>
    </lineage>
</organism>
<evidence type="ECO:0000256" key="7">
    <source>
        <dbReference type="RuleBase" id="RU000320"/>
    </source>
</evidence>
<feature type="transmembrane region" description="Helical" evidence="8">
    <location>
        <begin position="408"/>
        <end position="435"/>
    </location>
</feature>
<evidence type="ECO:0000256" key="2">
    <source>
        <dbReference type="ARBA" id="ARBA00009025"/>
    </source>
</evidence>
<feature type="transmembrane region" description="Helical" evidence="8">
    <location>
        <begin position="166"/>
        <end position="187"/>
    </location>
</feature>
<feature type="transmembrane region" description="Helical" evidence="8">
    <location>
        <begin position="305"/>
        <end position="323"/>
    </location>
</feature>
<evidence type="ECO:0000256" key="6">
    <source>
        <dbReference type="ARBA" id="ARBA00025624"/>
    </source>
</evidence>
<dbReference type="InterPro" id="IPR001750">
    <property type="entry name" value="ND/Mrp_TM"/>
</dbReference>
<dbReference type="Proteomes" id="UP001054846">
    <property type="component" value="Chromosome"/>
</dbReference>
<keyword evidence="5 8" id="KW-0472">Membrane</keyword>
<evidence type="ECO:0000256" key="8">
    <source>
        <dbReference type="SAM" id="Phobius"/>
    </source>
</evidence>
<proteinExistence type="inferred from homology"/>
<feature type="transmembrane region" description="Helical" evidence="8">
    <location>
        <begin position="456"/>
        <end position="477"/>
    </location>
</feature>
<comment type="similarity">
    <text evidence="2">Belongs to the complex I subunit 4 family.</text>
</comment>
<feature type="transmembrane region" description="Helical" evidence="8">
    <location>
        <begin position="74"/>
        <end position="100"/>
    </location>
</feature>
<feature type="transmembrane region" description="Helical" evidence="8">
    <location>
        <begin position="35"/>
        <end position="54"/>
    </location>
</feature>
<protein>
    <submittedName>
        <fullName evidence="10">NuoM family protein</fullName>
    </submittedName>
</protein>